<dbReference type="GO" id="GO:0006108">
    <property type="term" value="P:malate metabolic process"/>
    <property type="evidence" value="ECO:0007669"/>
    <property type="project" value="TreeGrafter"/>
</dbReference>
<dbReference type="FunFam" id="3.40.50.10380:FF:000001">
    <property type="entry name" value="NAD-dependent malic enzyme"/>
    <property type="match status" value="1"/>
</dbReference>
<dbReference type="InterPro" id="IPR036291">
    <property type="entry name" value="NAD(P)-bd_dom_sf"/>
</dbReference>
<dbReference type="SUPFAM" id="SSF51735">
    <property type="entry name" value="NAD(P)-binding Rossmann-fold domains"/>
    <property type="match status" value="1"/>
</dbReference>
<dbReference type="OrthoDB" id="5365701at2759"/>
<accession>A0A1X2J043</accession>
<dbReference type="SUPFAM" id="SSF53223">
    <property type="entry name" value="Aminoacid dehydrogenase-like, N-terminal domain"/>
    <property type="match status" value="1"/>
</dbReference>
<dbReference type="InterPro" id="IPR012302">
    <property type="entry name" value="Malic_NAD-bd"/>
</dbReference>
<evidence type="ECO:0000313" key="10">
    <source>
        <dbReference type="EMBL" id="ORZ24341.1"/>
    </source>
</evidence>
<dbReference type="PANTHER" id="PTHR23406">
    <property type="entry name" value="MALIC ENZYME-RELATED"/>
    <property type="match status" value="1"/>
</dbReference>
<feature type="domain" description="Malic enzyme NAD-binding" evidence="8">
    <location>
        <begin position="289"/>
        <end position="562"/>
    </location>
</feature>
<dbReference type="InterPro" id="IPR037062">
    <property type="entry name" value="Malic_N_dom_sf"/>
</dbReference>
<dbReference type="GO" id="GO:0051287">
    <property type="term" value="F:NAD binding"/>
    <property type="evidence" value="ECO:0007669"/>
    <property type="project" value="InterPro"/>
</dbReference>
<evidence type="ECO:0000256" key="3">
    <source>
        <dbReference type="ARBA" id="ARBA00022723"/>
    </source>
</evidence>
<dbReference type="PRINTS" id="PR00072">
    <property type="entry name" value="MALOXRDTASE"/>
</dbReference>
<evidence type="ECO:0000259" key="8">
    <source>
        <dbReference type="SMART" id="SM00919"/>
    </source>
</evidence>
<reference evidence="10 11" key="1">
    <citation type="submission" date="2016-07" db="EMBL/GenBank/DDBJ databases">
        <title>Pervasive Adenine N6-methylation of Active Genes in Fungi.</title>
        <authorList>
            <consortium name="DOE Joint Genome Institute"/>
            <person name="Mondo S.J."/>
            <person name="Dannebaum R.O."/>
            <person name="Kuo R.C."/>
            <person name="Labutti K."/>
            <person name="Haridas S."/>
            <person name="Kuo A."/>
            <person name="Salamov A."/>
            <person name="Ahrendt S.R."/>
            <person name="Lipzen A."/>
            <person name="Sullivan W."/>
            <person name="Andreopoulos W.B."/>
            <person name="Clum A."/>
            <person name="Lindquist E."/>
            <person name="Daum C."/>
            <person name="Ramamoorthy G.K."/>
            <person name="Gryganskyi A."/>
            <person name="Culley D."/>
            <person name="Magnuson J.K."/>
            <person name="James T.Y."/>
            <person name="O'Malley M.A."/>
            <person name="Stajich J.E."/>
            <person name="Spatafora J.W."/>
            <person name="Visel A."/>
            <person name="Grigoriev I.V."/>
        </authorList>
    </citation>
    <scope>NUCLEOTIDE SEQUENCE [LARGE SCALE GENOMIC DNA]</scope>
    <source>
        <strain evidence="10 11">NRRL 1336</strain>
    </source>
</reference>
<dbReference type="InterPro" id="IPR012301">
    <property type="entry name" value="Malic_N_dom"/>
</dbReference>
<dbReference type="Pfam" id="PF03949">
    <property type="entry name" value="Malic_M"/>
    <property type="match status" value="1"/>
</dbReference>
<dbReference type="InterPro" id="IPR046346">
    <property type="entry name" value="Aminoacid_DH-like_N_sf"/>
</dbReference>
<feature type="binding site" evidence="7">
    <location>
        <position position="264"/>
    </location>
    <ligand>
        <name>a divalent metal cation</name>
        <dbReference type="ChEBI" id="CHEBI:60240"/>
    </ligand>
</feature>
<comment type="caution">
    <text evidence="10">The sequence shown here is derived from an EMBL/GenBank/DDBJ whole genome shotgun (WGS) entry which is preliminary data.</text>
</comment>
<evidence type="ECO:0000259" key="9">
    <source>
        <dbReference type="SMART" id="SM01274"/>
    </source>
</evidence>
<feature type="binding site" evidence="6">
    <location>
        <position position="491"/>
    </location>
    <ligand>
        <name>(S)-malate</name>
        <dbReference type="ChEBI" id="CHEBI:15589"/>
    </ligand>
</feature>
<dbReference type="GO" id="GO:0005829">
    <property type="term" value="C:cytosol"/>
    <property type="evidence" value="ECO:0007669"/>
    <property type="project" value="TreeGrafter"/>
</dbReference>
<dbReference type="AlphaFoldDB" id="A0A1X2J043"/>
<organism evidence="10 11">
    <name type="scientific">Absidia repens</name>
    <dbReference type="NCBI Taxonomy" id="90262"/>
    <lineage>
        <taxon>Eukaryota</taxon>
        <taxon>Fungi</taxon>
        <taxon>Fungi incertae sedis</taxon>
        <taxon>Mucoromycota</taxon>
        <taxon>Mucoromycotina</taxon>
        <taxon>Mucoromycetes</taxon>
        <taxon>Mucorales</taxon>
        <taxon>Cunninghamellaceae</taxon>
        <taxon>Absidia</taxon>
    </lineage>
</organism>
<dbReference type="GO" id="GO:0004470">
    <property type="term" value="F:malic enzyme activity"/>
    <property type="evidence" value="ECO:0007669"/>
    <property type="project" value="EnsemblFungi"/>
</dbReference>
<comment type="similarity">
    <text evidence="2">Belongs to the malic enzymes family.</text>
</comment>
<dbReference type="EMBL" id="MCGE01000002">
    <property type="protein sequence ID" value="ORZ24341.1"/>
    <property type="molecule type" value="Genomic_DNA"/>
</dbReference>
<evidence type="ECO:0000256" key="1">
    <source>
        <dbReference type="ARBA" id="ARBA00001936"/>
    </source>
</evidence>
<dbReference type="STRING" id="90262.A0A1X2J043"/>
<feature type="binding site" evidence="6">
    <location>
        <position position="447"/>
    </location>
    <ligand>
        <name>(S)-malate</name>
        <dbReference type="ChEBI" id="CHEBI:15589"/>
    </ligand>
</feature>
<dbReference type="GO" id="GO:0005739">
    <property type="term" value="C:mitochondrion"/>
    <property type="evidence" value="ECO:0007669"/>
    <property type="project" value="EnsemblFungi"/>
</dbReference>
<dbReference type="GO" id="GO:0016616">
    <property type="term" value="F:oxidoreductase activity, acting on the CH-OH group of donors, NAD or NADP as acceptor"/>
    <property type="evidence" value="ECO:0007669"/>
    <property type="project" value="InterPro"/>
</dbReference>
<name>A0A1X2J043_9FUNG</name>
<keyword evidence="11" id="KW-1185">Reference proteome</keyword>
<dbReference type="NCBIfam" id="NF010052">
    <property type="entry name" value="PRK13529.1"/>
    <property type="match status" value="1"/>
</dbReference>
<evidence type="ECO:0000256" key="6">
    <source>
        <dbReference type="PIRSR" id="PIRSR000106-2"/>
    </source>
</evidence>
<protein>
    <submittedName>
        <fullName evidence="10">Malate dehydrogenase</fullName>
    </submittedName>
</protein>
<sequence>MSTQSEPKKLYDYGDEPGNRSIVKTVLVGQSLLDRPILNKGSAFTKNERDLFYLNSLLPYQVGSLEEQLARLSEQYDSLDLSIQKNCFLQGIHDQNEVLFYRFVLDNLVKVLPIIYTPTEGEYIEKYSHLFHRPRGIFVNFPEKENIQKMMIEGALQNSISTEDVDLIVVTDSEEILGIGDQGVGGIGISVAKLALYTVMAGIHPGRVLPVVLDVGTNNQALLDDPIYLGWRHRRVEGQDYDEFVDAFVETVRGKFPNAFLHWEDFGCEHGRNLLEKYRPKMATFNDDVQGTGAITLALLLAALHLKNESLADQRIIIFGVGSAGVGIADNIRRYLVRKEGLSEEDALVRLWCIDKIGLLMNDQLSNENDTGFKISEGQRKYIKSKQDIENWILKNKGQPPQLLDVTENVKPTILIGVSTCAGAFTEKVVLTMAASCDVPIIFPLSNPTNLAEAIPSDLLHWTKGKGIVATGSPFEPVIHENKTYEITECNNAFVYPGIGLGCIVSKAKRCTDDMIFSAADTISHCSPAFRSQDPTKSLLPDIQDIRSVCKKVGIAVAKQALASGESKLNKNSNDDDLESLVSNYMWYPQYSTYDLVDSL</sequence>
<dbReference type="Gene3D" id="3.40.50.720">
    <property type="entry name" value="NAD(P)-binding Rossmann-like Domain"/>
    <property type="match status" value="1"/>
</dbReference>
<evidence type="ECO:0000256" key="5">
    <source>
        <dbReference type="PIRSR" id="PIRSR000106-1"/>
    </source>
</evidence>
<gene>
    <name evidence="10" type="ORF">BCR42DRAFT_365646</name>
</gene>
<dbReference type="InterPro" id="IPR001891">
    <property type="entry name" value="Malic_OxRdtase"/>
</dbReference>
<dbReference type="Gene3D" id="3.40.50.10380">
    <property type="entry name" value="Malic enzyme, N-terminal domain"/>
    <property type="match status" value="1"/>
</dbReference>
<feature type="binding site" evidence="7">
    <location>
        <position position="265"/>
    </location>
    <ligand>
        <name>a divalent metal cation</name>
        <dbReference type="ChEBI" id="CHEBI:60240"/>
    </ligand>
</feature>
<comment type="cofactor">
    <cofactor evidence="7">
        <name>Mg(2+)</name>
        <dbReference type="ChEBI" id="CHEBI:18420"/>
    </cofactor>
    <cofactor evidence="7">
        <name>Mn(2+)</name>
        <dbReference type="ChEBI" id="CHEBI:29035"/>
    </cofactor>
    <text evidence="7">Divalent metal cations. Prefers magnesium or manganese.</text>
</comment>
<dbReference type="Proteomes" id="UP000193560">
    <property type="component" value="Unassembled WGS sequence"/>
</dbReference>
<keyword evidence="3 7" id="KW-0479">Metal-binding</keyword>
<keyword evidence="4" id="KW-0520">NAD</keyword>
<dbReference type="GO" id="GO:0046872">
    <property type="term" value="F:metal ion binding"/>
    <property type="evidence" value="ECO:0007669"/>
    <property type="project" value="UniProtKB-KW"/>
</dbReference>
<evidence type="ECO:0000256" key="4">
    <source>
        <dbReference type="ARBA" id="ARBA00023027"/>
    </source>
</evidence>
<feature type="active site" description="Proton acceptor" evidence="5">
    <location>
        <position position="193"/>
    </location>
</feature>
<dbReference type="Pfam" id="PF00390">
    <property type="entry name" value="malic"/>
    <property type="match status" value="1"/>
</dbReference>
<feature type="binding site" evidence="7">
    <location>
        <position position="288"/>
    </location>
    <ligand>
        <name>a divalent metal cation</name>
        <dbReference type="ChEBI" id="CHEBI:60240"/>
    </ligand>
</feature>
<feature type="active site" description="Proton donor" evidence="5">
    <location>
        <position position="116"/>
    </location>
</feature>
<evidence type="ECO:0000256" key="2">
    <source>
        <dbReference type="ARBA" id="ARBA00008785"/>
    </source>
</evidence>
<proteinExistence type="inferred from homology"/>
<dbReference type="GO" id="GO:0006520">
    <property type="term" value="P:amino acid metabolic process"/>
    <property type="evidence" value="ECO:0007669"/>
    <property type="project" value="EnsemblFungi"/>
</dbReference>
<evidence type="ECO:0000256" key="7">
    <source>
        <dbReference type="PIRSR" id="PIRSR000106-3"/>
    </source>
</evidence>
<dbReference type="SMART" id="SM00919">
    <property type="entry name" value="Malic_M"/>
    <property type="match status" value="1"/>
</dbReference>
<dbReference type="SMART" id="SM01274">
    <property type="entry name" value="malic"/>
    <property type="match status" value="1"/>
</dbReference>
<comment type="cofactor">
    <cofactor evidence="1">
        <name>Mn(2+)</name>
        <dbReference type="ChEBI" id="CHEBI:29035"/>
    </cofactor>
</comment>
<dbReference type="PANTHER" id="PTHR23406:SF34">
    <property type="entry name" value="NAD-DEPENDENT MALIC ENZYME, MITOCHONDRIAL"/>
    <property type="match status" value="1"/>
</dbReference>
<evidence type="ECO:0000313" key="11">
    <source>
        <dbReference type="Proteomes" id="UP000193560"/>
    </source>
</evidence>
<feature type="domain" description="Malic enzyme N-terminal" evidence="9">
    <location>
        <begin position="93"/>
        <end position="279"/>
    </location>
</feature>
<dbReference type="PIRSF" id="PIRSF000106">
    <property type="entry name" value="ME"/>
    <property type="match status" value="1"/>
</dbReference>